<name>A0AAE1E7Z8_9GAST</name>
<dbReference type="Proteomes" id="UP001283361">
    <property type="component" value="Unassembled WGS sequence"/>
</dbReference>
<sequence length="86" mass="9775">MTVRHESRKEKGQAVFRRAGSHRNRMSKKATKQCQGIHRHREITPSPANYSSISLTESKEDKSLRLGPGVWCTLSQNIGFKDPLVQ</sequence>
<accession>A0AAE1E7Z8</accession>
<evidence type="ECO:0000313" key="3">
    <source>
        <dbReference type="Proteomes" id="UP001283361"/>
    </source>
</evidence>
<dbReference type="EMBL" id="JAWDGP010000750">
    <property type="protein sequence ID" value="KAK3797581.1"/>
    <property type="molecule type" value="Genomic_DNA"/>
</dbReference>
<evidence type="ECO:0000313" key="2">
    <source>
        <dbReference type="EMBL" id="KAK3797581.1"/>
    </source>
</evidence>
<keyword evidence="3" id="KW-1185">Reference proteome</keyword>
<comment type="caution">
    <text evidence="2">The sequence shown here is derived from an EMBL/GenBank/DDBJ whole genome shotgun (WGS) entry which is preliminary data.</text>
</comment>
<evidence type="ECO:0000256" key="1">
    <source>
        <dbReference type="SAM" id="MobiDB-lite"/>
    </source>
</evidence>
<organism evidence="2 3">
    <name type="scientific">Elysia crispata</name>
    <name type="common">lettuce slug</name>
    <dbReference type="NCBI Taxonomy" id="231223"/>
    <lineage>
        <taxon>Eukaryota</taxon>
        <taxon>Metazoa</taxon>
        <taxon>Spiralia</taxon>
        <taxon>Lophotrochozoa</taxon>
        <taxon>Mollusca</taxon>
        <taxon>Gastropoda</taxon>
        <taxon>Heterobranchia</taxon>
        <taxon>Euthyneura</taxon>
        <taxon>Panpulmonata</taxon>
        <taxon>Sacoglossa</taxon>
        <taxon>Placobranchoidea</taxon>
        <taxon>Plakobranchidae</taxon>
        <taxon>Elysia</taxon>
    </lineage>
</organism>
<feature type="region of interest" description="Disordered" evidence="1">
    <location>
        <begin position="1"/>
        <end position="52"/>
    </location>
</feature>
<protein>
    <submittedName>
        <fullName evidence="2">Uncharacterized protein</fullName>
    </submittedName>
</protein>
<dbReference type="AlphaFoldDB" id="A0AAE1E7Z8"/>
<reference evidence="2" key="1">
    <citation type="journal article" date="2023" name="G3 (Bethesda)">
        <title>A reference genome for the long-term kleptoplast-retaining sea slug Elysia crispata morphotype clarki.</title>
        <authorList>
            <person name="Eastman K.E."/>
            <person name="Pendleton A.L."/>
            <person name="Shaikh M.A."/>
            <person name="Suttiyut T."/>
            <person name="Ogas R."/>
            <person name="Tomko P."/>
            <person name="Gavelis G."/>
            <person name="Widhalm J.R."/>
            <person name="Wisecaver J.H."/>
        </authorList>
    </citation>
    <scope>NUCLEOTIDE SEQUENCE</scope>
    <source>
        <strain evidence="2">ECLA1</strain>
    </source>
</reference>
<proteinExistence type="predicted"/>
<feature type="compositionally biased region" description="Basic and acidic residues" evidence="1">
    <location>
        <begin position="1"/>
        <end position="12"/>
    </location>
</feature>
<gene>
    <name evidence="2" type="ORF">RRG08_054609</name>
</gene>
<feature type="compositionally biased region" description="Basic residues" evidence="1">
    <location>
        <begin position="19"/>
        <end position="41"/>
    </location>
</feature>